<keyword evidence="6" id="KW-1185">Reference proteome</keyword>
<comment type="similarity">
    <text evidence="1">Belongs to the Mg-chelatase subunits D/I family. ComM subfamily.</text>
</comment>
<protein>
    <submittedName>
        <fullName evidence="5">Mg chelatase, subunit ChlI</fullName>
    </submittedName>
</protein>
<dbReference type="InterPro" id="IPR001208">
    <property type="entry name" value="MCM_dom"/>
</dbReference>
<dbReference type="InterPro" id="IPR020568">
    <property type="entry name" value="Ribosomal_Su5_D2-typ_SF"/>
</dbReference>
<name>G8NX11_GRAMM</name>
<dbReference type="InterPro" id="IPR027417">
    <property type="entry name" value="P-loop_NTPase"/>
</dbReference>
<proteinExistence type="inferred from homology"/>
<dbReference type="EMBL" id="CP003130">
    <property type="protein sequence ID" value="AEU35539.1"/>
    <property type="molecule type" value="Genomic_DNA"/>
</dbReference>
<dbReference type="InterPro" id="IPR025158">
    <property type="entry name" value="Mg_chelat-rel_C"/>
</dbReference>
<feature type="domain" description="MCM C-terminal AAA(+) ATPase" evidence="4">
    <location>
        <begin position="300"/>
        <end position="395"/>
    </location>
</feature>
<dbReference type="SUPFAM" id="SSF52540">
    <property type="entry name" value="P-loop containing nucleoside triphosphate hydrolases"/>
    <property type="match status" value="1"/>
</dbReference>
<keyword evidence="2" id="KW-0547">Nucleotide-binding</keyword>
<dbReference type="RefSeq" id="WP_014264419.1">
    <property type="nucleotide sequence ID" value="NC_016631.1"/>
</dbReference>
<dbReference type="PROSITE" id="PS50051">
    <property type="entry name" value="MCM_2"/>
    <property type="match status" value="1"/>
</dbReference>
<dbReference type="GO" id="GO:0003677">
    <property type="term" value="F:DNA binding"/>
    <property type="evidence" value="ECO:0007669"/>
    <property type="project" value="InterPro"/>
</dbReference>
<evidence type="ECO:0000256" key="2">
    <source>
        <dbReference type="ARBA" id="ARBA00022741"/>
    </source>
</evidence>
<dbReference type="STRING" id="682795.AciX8_1195"/>
<evidence type="ECO:0000256" key="1">
    <source>
        <dbReference type="ARBA" id="ARBA00006354"/>
    </source>
</evidence>
<dbReference type="OrthoDB" id="9813147at2"/>
<dbReference type="NCBIfam" id="TIGR00368">
    <property type="entry name" value="YifB family Mg chelatase-like AAA ATPase"/>
    <property type="match status" value="1"/>
</dbReference>
<dbReference type="Pfam" id="PF13335">
    <property type="entry name" value="Mg_chelatase_C"/>
    <property type="match status" value="1"/>
</dbReference>
<dbReference type="SMART" id="SM00382">
    <property type="entry name" value="AAA"/>
    <property type="match status" value="1"/>
</dbReference>
<evidence type="ECO:0000256" key="3">
    <source>
        <dbReference type="ARBA" id="ARBA00022840"/>
    </source>
</evidence>
<dbReference type="Pfam" id="PF01078">
    <property type="entry name" value="Mg_chelatase"/>
    <property type="match status" value="1"/>
</dbReference>
<dbReference type="InterPro" id="IPR004482">
    <property type="entry name" value="Mg_chelat-rel"/>
</dbReference>
<dbReference type="Gene3D" id="3.40.50.300">
    <property type="entry name" value="P-loop containing nucleotide triphosphate hydrolases"/>
    <property type="match status" value="1"/>
</dbReference>
<evidence type="ECO:0000313" key="6">
    <source>
        <dbReference type="Proteomes" id="UP000007113"/>
    </source>
</evidence>
<dbReference type="eggNOG" id="COG0606">
    <property type="taxonomic scope" value="Bacteria"/>
</dbReference>
<sequence length="530" mass="57147">MLFKTRSAAVYGIDAHIIDVEVDFSGVKLDQENFSTVGLPDAAVRESRDRVRSAIKNSGFDLPPTRITINLAPADLKKEGSGFDLPIAVGILGAYGGLAIKDVSDFVMVGELGLDGSLRAVQGMLPIAVAARAAGIRNLVIPAANAREAAVVQGVNVYPVNSLLEVRELLNSAELGGITATPLAVDTQALLGDVQEYQADFRDVRGQHVAKRALEVAAAGGHNILMIGPPGSGKTMLAKRLPSILTPLRFEEALETTKIHSVAGVLNKDEGLVTHRPFRSPHHTISDAGLIGGGMIPRPGEVSLAHNGLLFLDELPEFPRNVLEVLRQPLEDGTVTISRAAMSLSFPARFMLAAAMNPCPCGYYNDKSRDCMCTPPMIQRYVAKVSGPLLDRIDIHIEVPAVQYKELRSGTAAEGSAEIRARVLAARDRQHARFLESGARTKGSSKSASRAVFSNAQMSTQQIRVHCELASEAERLLERAMQQQGLSARAHDRILKVARTIADLDAANGIEVRHIAEAIQYRTLDRSYWA</sequence>
<keyword evidence="3" id="KW-0067">ATP-binding</keyword>
<accession>G8NX11</accession>
<dbReference type="KEGG" id="gma:AciX8_1195"/>
<dbReference type="AlphaFoldDB" id="G8NX11"/>
<dbReference type="GO" id="GO:0005524">
    <property type="term" value="F:ATP binding"/>
    <property type="evidence" value="ECO:0007669"/>
    <property type="project" value="UniProtKB-KW"/>
</dbReference>
<dbReference type="Pfam" id="PF13541">
    <property type="entry name" value="ChlI"/>
    <property type="match status" value="1"/>
</dbReference>
<dbReference type="InterPro" id="IPR014721">
    <property type="entry name" value="Ribsml_uS5_D2-typ_fold_subgr"/>
</dbReference>
<dbReference type="Gene3D" id="3.30.230.10">
    <property type="match status" value="1"/>
</dbReference>
<dbReference type="PRINTS" id="PR01657">
    <property type="entry name" value="MCMFAMILY"/>
</dbReference>
<evidence type="ECO:0000259" key="4">
    <source>
        <dbReference type="PROSITE" id="PS50051"/>
    </source>
</evidence>
<dbReference type="PANTHER" id="PTHR32039:SF7">
    <property type="entry name" value="COMPETENCE PROTEIN COMM"/>
    <property type="match status" value="1"/>
</dbReference>
<organism evidence="5 6">
    <name type="scientific">Granulicella mallensis (strain ATCC BAA-1857 / DSM 23137 / MP5ACTX8)</name>
    <dbReference type="NCBI Taxonomy" id="682795"/>
    <lineage>
        <taxon>Bacteria</taxon>
        <taxon>Pseudomonadati</taxon>
        <taxon>Acidobacteriota</taxon>
        <taxon>Terriglobia</taxon>
        <taxon>Terriglobales</taxon>
        <taxon>Acidobacteriaceae</taxon>
        <taxon>Granulicella</taxon>
    </lineage>
</organism>
<evidence type="ECO:0000313" key="5">
    <source>
        <dbReference type="EMBL" id="AEU35539.1"/>
    </source>
</evidence>
<dbReference type="InterPro" id="IPR003593">
    <property type="entry name" value="AAA+_ATPase"/>
</dbReference>
<reference evidence="5 6" key="1">
    <citation type="submission" date="2011-11" db="EMBL/GenBank/DDBJ databases">
        <title>Complete sequence of Granulicella mallensis MP5ACTX8.</title>
        <authorList>
            <consortium name="US DOE Joint Genome Institute"/>
            <person name="Lucas S."/>
            <person name="Copeland A."/>
            <person name="Lapidus A."/>
            <person name="Cheng J.-F."/>
            <person name="Goodwin L."/>
            <person name="Pitluck S."/>
            <person name="Peters L."/>
            <person name="Lu M."/>
            <person name="Detter J.C."/>
            <person name="Han C."/>
            <person name="Tapia R."/>
            <person name="Land M."/>
            <person name="Hauser L."/>
            <person name="Kyrpides N."/>
            <person name="Ivanova N."/>
            <person name="Mikhailova N."/>
            <person name="Pagani I."/>
            <person name="Rawat S."/>
            <person name="Mannisto M."/>
            <person name="Haggblom M."/>
            <person name="Woyke T."/>
        </authorList>
    </citation>
    <scope>NUCLEOTIDE SEQUENCE [LARGE SCALE GENOMIC DNA]</scope>
    <source>
        <strain evidence="6">ATCC BAA-1857 / DSM 23137 / MP5ACTX8</strain>
    </source>
</reference>
<dbReference type="PANTHER" id="PTHR32039">
    <property type="entry name" value="MAGNESIUM-CHELATASE SUBUNIT CHLI"/>
    <property type="match status" value="1"/>
</dbReference>
<dbReference type="InterPro" id="IPR045006">
    <property type="entry name" value="CHLI-like"/>
</dbReference>
<dbReference type="SUPFAM" id="SSF54211">
    <property type="entry name" value="Ribosomal protein S5 domain 2-like"/>
    <property type="match status" value="1"/>
</dbReference>
<gene>
    <name evidence="5" type="ordered locus">AciX8_1195</name>
</gene>
<dbReference type="Proteomes" id="UP000007113">
    <property type="component" value="Chromosome"/>
</dbReference>
<dbReference type="InterPro" id="IPR000523">
    <property type="entry name" value="Mg_chelatse_chII-like_cat_dom"/>
</dbReference>
<dbReference type="HOGENOM" id="CLU_026145_1_1_0"/>